<proteinExistence type="predicted"/>
<keyword evidence="1" id="KW-0539">Nucleus</keyword>
<feature type="transmembrane region" description="Helical" evidence="3">
    <location>
        <begin position="206"/>
        <end position="229"/>
    </location>
</feature>
<accession>A0A8J5HYT5</accession>
<feature type="compositionally biased region" description="Basic and acidic residues" evidence="2">
    <location>
        <begin position="49"/>
        <end position="66"/>
    </location>
</feature>
<keyword evidence="3" id="KW-0812">Transmembrane</keyword>
<gene>
    <name evidence="5" type="ORF">ZIOFF_004234</name>
</gene>
<feature type="region of interest" description="Disordered" evidence="2">
    <location>
        <begin position="22"/>
        <end position="93"/>
    </location>
</feature>
<protein>
    <recommendedName>
        <fullName evidence="1">AT-hook motif nuclear-localized protein</fullName>
    </recommendedName>
</protein>
<dbReference type="InterPro" id="IPR005175">
    <property type="entry name" value="PPC_dom"/>
</dbReference>
<dbReference type="Pfam" id="PF03479">
    <property type="entry name" value="PCC"/>
    <property type="match status" value="1"/>
</dbReference>
<evidence type="ECO:0000256" key="2">
    <source>
        <dbReference type="SAM" id="MobiDB-lite"/>
    </source>
</evidence>
<dbReference type="InterPro" id="IPR014476">
    <property type="entry name" value="AHL15-29"/>
</dbReference>
<dbReference type="PANTHER" id="PTHR31100:SF69">
    <property type="entry name" value="AT-HOOK MOTIF NUCLEAR-LOCALIZED PROTEIN 17-RELATED"/>
    <property type="match status" value="1"/>
</dbReference>
<evidence type="ECO:0000256" key="3">
    <source>
        <dbReference type="SAM" id="Phobius"/>
    </source>
</evidence>
<reference evidence="5 6" key="1">
    <citation type="submission" date="2020-08" db="EMBL/GenBank/DDBJ databases">
        <title>Plant Genome Project.</title>
        <authorList>
            <person name="Zhang R.-G."/>
        </authorList>
    </citation>
    <scope>NUCLEOTIDE SEQUENCE [LARGE SCALE GENOMIC DNA]</scope>
    <source>
        <tissue evidence="5">Rhizome</tissue>
    </source>
</reference>
<dbReference type="CDD" id="cd11378">
    <property type="entry name" value="DUF296"/>
    <property type="match status" value="1"/>
</dbReference>
<dbReference type="PROSITE" id="PS51742">
    <property type="entry name" value="PPC"/>
    <property type="match status" value="1"/>
</dbReference>
<keyword evidence="3" id="KW-1133">Transmembrane helix</keyword>
<sequence length="306" mass="32117">MFFTTLVDGSMKDEAFQHHYLHHRQQQQQQQQQQQRSFSDEVDSSRSSGETKRIKVDEAKDKKRAAAEGSTIEVAKRPRGRPPGSRNKPKIPVAITRDEELSSAMCPHVLEIPSGHDVVDSLAGFSRRRNLGVSVLSGTGAVANVTLRQPQLGGAASVSTIAFRGHFEILSISATFLPPAMAALSSASGAGGGLISISLAGPQGQVVGGIVAGPLVAAGTVVIVAAAFAKPTFHRLPSADDASVSISVSGDLEDHEHNTYAQRRHQGPVDAVSAAAAAAEPTGLSIYGSHAASDVIWARPPQPPTF</sequence>
<organism evidence="5 6">
    <name type="scientific">Zingiber officinale</name>
    <name type="common">Ginger</name>
    <name type="synonym">Amomum zingiber</name>
    <dbReference type="NCBI Taxonomy" id="94328"/>
    <lineage>
        <taxon>Eukaryota</taxon>
        <taxon>Viridiplantae</taxon>
        <taxon>Streptophyta</taxon>
        <taxon>Embryophyta</taxon>
        <taxon>Tracheophyta</taxon>
        <taxon>Spermatophyta</taxon>
        <taxon>Magnoliopsida</taxon>
        <taxon>Liliopsida</taxon>
        <taxon>Zingiberales</taxon>
        <taxon>Zingiberaceae</taxon>
        <taxon>Zingiber</taxon>
    </lineage>
</organism>
<evidence type="ECO:0000313" key="5">
    <source>
        <dbReference type="EMBL" id="KAG6539081.1"/>
    </source>
</evidence>
<comment type="function">
    <text evidence="1">Transcription factor that specifically binds AT-rich DNA sequences related to the nuclear matrix attachment regions (MARs).</text>
</comment>
<keyword evidence="1" id="KW-0238">DNA-binding</keyword>
<evidence type="ECO:0000313" key="6">
    <source>
        <dbReference type="Proteomes" id="UP000734854"/>
    </source>
</evidence>
<keyword evidence="1" id="KW-0804">Transcription</keyword>
<comment type="caution">
    <text evidence="5">The sequence shown here is derived from an EMBL/GenBank/DDBJ whole genome shotgun (WGS) entry which is preliminary data.</text>
</comment>
<dbReference type="EMBL" id="JACMSC010000001">
    <property type="protein sequence ID" value="KAG6539081.1"/>
    <property type="molecule type" value="Genomic_DNA"/>
</dbReference>
<dbReference type="PANTHER" id="PTHR31100">
    <property type="entry name" value="AT-HOOK MOTIF NUCLEAR-LOCALIZED PROTEIN 15"/>
    <property type="match status" value="1"/>
</dbReference>
<feature type="domain" description="PPC" evidence="4">
    <location>
        <begin position="102"/>
        <end position="249"/>
    </location>
</feature>
<evidence type="ECO:0000259" key="4">
    <source>
        <dbReference type="PROSITE" id="PS51742"/>
    </source>
</evidence>
<dbReference type="GO" id="GO:0003700">
    <property type="term" value="F:DNA-binding transcription factor activity"/>
    <property type="evidence" value="ECO:0007669"/>
    <property type="project" value="TreeGrafter"/>
</dbReference>
<dbReference type="PIRSF" id="PIRSF016021">
    <property type="entry name" value="ESCAROLA"/>
    <property type="match status" value="1"/>
</dbReference>
<keyword evidence="1" id="KW-0805">Transcription regulation</keyword>
<feature type="compositionally biased region" description="Low complexity" evidence="2">
    <location>
        <begin position="26"/>
        <end position="37"/>
    </location>
</feature>
<dbReference type="AlphaFoldDB" id="A0A8J5HYT5"/>
<dbReference type="Proteomes" id="UP000734854">
    <property type="component" value="Unassembled WGS sequence"/>
</dbReference>
<keyword evidence="3" id="KW-0472">Membrane</keyword>
<name>A0A8J5HYT5_ZINOF</name>
<evidence type="ECO:0000256" key="1">
    <source>
        <dbReference type="PIRNR" id="PIRNR016021"/>
    </source>
</evidence>
<dbReference type="GO" id="GO:0003680">
    <property type="term" value="F:minor groove of adenine-thymine-rich DNA binding"/>
    <property type="evidence" value="ECO:0007669"/>
    <property type="project" value="InterPro"/>
</dbReference>
<dbReference type="GO" id="GO:0005634">
    <property type="term" value="C:nucleus"/>
    <property type="evidence" value="ECO:0007669"/>
    <property type="project" value="TreeGrafter"/>
</dbReference>
<comment type="subcellular location">
    <subcellularLocation>
        <location evidence="1">Nucleus</location>
    </subcellularLocation>
</comment>
<dbReference type="OrthoDB" id="782346at2759"/>
<keyword evidence="6" id="KW-1185">Reference proteome</keyword>